<dbReference type="EMBL" id="CYHG01000010">
    <property type="protein sequence ID" value="CUB05367.1"/>
    <property type="molecule type" value="Genomic_DNA"/>
</dbReference>
<dbReference type="OrthoDB" id="5476at2"/>
<evidence type="ECO:0000313" key="2">
    <source>
        <dbReference type="Proteomes" id="UP000182769"/>
    </source>
</evidence>
<dbReference type="STRING" id="1137284.GCA_001418205_02917"/>
<dbReference type="RefSeq" id="WP_055463959.1">
    <property type="nucleotide sequence ID" value="NZ_CYHG01000010.1"/>
</dbReference>
<keyword evidence="2" id="KW-1185">Reference proteome</keyword>
<dbReference type="AlphaFoldDB" id="A0A0K6IPW7"/>
<sequence>MTYPKTDALRQKVIETIAEVHSESRWRWPPAYKLVCKRLTEKGIMTGYGRRFDPTTLYAFLRRSGYSGLWGVAQELKGAD</sequence>
<evidence type="ECO:0000313" key="1">
    <source>
        <dbReference type="EMBL" id="CUB05367.1"/>
    </source>
</evidence>
<organism evidence="1 2">
    <name type="scientific">Marinomonas fungiae</name>
    <dbReference type="NCBI Taxonomy" id="1137284"/>
    <lineage>
        <taxon>Bacteria</taxon>
        <taxon>Pseudomonadati</taxon>
        <taxon>Pseudomonadota</taxon>
        <taxon>Gammaproteobacteria</taxon>
        <taxon>Oceanospirillales</taxon>
        <taxon>Oceanospirillaceae</taxon>
        <taxon>Marinomonas</taxon>
    </lineage>
</organism>
<accession>A0A0K6IPW7</accession>
<protein>
    <submittedName>
        <fullName evidence="1">Uncharacterized protein</fullName>
    </submittedName>
</protein>
<proteinExistence type="predicted"/>
<reference evidence="2" key="1">
    <citation type="submission" date="2015-08" db="EMBL/GenBank/DDBJ databases">
        <authorList>
            <person name="Varghese N."/>
        </authorList>
    </citation>
    <scope>NUCLEOTIDE SEQUENCE [LARGE SCALE GENOMIC DNA]</scope>
    <source>
        <strain evidence="2">JCM 18476</strain>
    </source>
</reference>
<name>A0A0K6IPW7_9GAMM</name>
<dbReference type="Proteomes" id="UP000182769">
    <property type="component" value="Unassembled WGS sequence"/>
</dbReference>
<gene>
    <name evidence="1" type="ORF">Ga0061065_11076</name>
</gene>